<proteinExistence type="predicted"/>
<dbReference type="EMBL" id="BLLF01008915">
    <property type="protein sequence ID" value="GFH33561.1"/>
    <property type="molecule type" value="Genomic_DNA"/>
</dbReference>
<organism evidence="1 2">
    <name type="scientific">Haematococcus lacustris</name>
    <name type="common">Green alga</name>
    <name type="synonym">Haematococcus pluvialis</name>
    <dbReference type="NCBI Taxonomy" id="44745"/>
    <lineage>
        <taxon>Eukaryota</taxon>
        <taxon>Viridiplantae</taxon>
        <taxon>Chlorophyta</taxon>
        <taxon>core chlorophytes</taxon>
        <taxon>Chlorophyceae</taxon>
        <taxon>CS clade</taxon>
        <taxon>Chlamydomonadales</taxon>
        <taxon>Haematococcaceae</taxon>
        <taxon>Haematococcus</taxon>
    </lineage>
</organism>
<reference evidence="1 2" key="1">
    <citation type="submission" date="2020-02" db="EMBL/GenBank/DDBJ databases">
        <title>Draft genome sequence of Haematococcus lacustris strain NIES-144.</title>
        <authorList>
            <person name="Morimoto D."/>
            <person name="Nakagawa S."/>
            <person name="Yoshida T."/>
            <person name="Sawayama S."/>
        </authorList>
    </citation>
    <scope>NUCLEOTIDE SEQUENCE [LARGE SCALE GENOMIC DNA]</scope>
    <source>
        <strain evidence="1 2">NIES-144</strain>
    </source>
</reference>
<evidence type="ECO:0000313" key="2">
    <source>
        <dbReference type="Proteomes" id="UP000485058"/>
    </source>
</evidence>
<sequence length="68" mass="7047">MSSVAQCIKNGPAIGCRSLVRVLYALDKGGGQIVVAHTAVALPHLGKWQAGDFAVGRRAARPTPYSTG</sequence>
<gene>
    <name evidence="1" type="ORF">HaLaN_32951</name>
</gene>
<dbReference type="AlphaFoldDB" id="A0A6A0AMV3"/>
<protein>
    <submittedName>
        <fullName evidence="1">Uncharacterized protein</fullName>
    </submittedName>
</protein>
<keyword evidence="2" id="KW-1185">Reference proteome</keyword>
<comment type="caution">
    <text evidence="1">The sequence shown here is derived from an EMBL/GenBank/DDBJ whole genome shotgun (WGS) entry which is preliminary data.</text>
</comment>
<evidence type="ECO:0000313" key="1">
    <source>
        <dbReference type="EMBL" id="GFH33561.1"/>
    </source>
</evidence>
<accession>A0A6A0AMV3</accession>
<dbReference type="Proteomes" id="UP000485058">
    <property type="component" value="Unassembled WGS sequence"/>
</dbReference>
<name>A0A6A0AMV3_HAELA</name>